<reference evidence="3 5" key="2">
    <citation type="submission" date="2018-06" db="EMBL/GenBank/DDBJ databases">
        <authorList>
            <consortium name="Pathogen Informatics"/>
            <person name="Doyle S."/>
        </authorList>
    </citation>
    <scope>NUCLEOTIDE SEQUENCE [LARGE SCALE GENOMIC DNA]</scope>
    <source>
        <strain evidence="3 5">NCTC10338</strain>
    </source>
</reference>
<keyword evidence="1" id="KW-0812">Transmembrane</keyword>
<dbReference type="EMBL" id="CP019980">
    <property type="protein sequence ID" value="AVK96652.1"/>
    <property type="molecule type" value="Genomic_DNA"/>
</dbReference>
<keyword evidence="1" id="KW-0472">Membrane</keyword>
<keyword evidence="1" id="KW-1133">Transmembrane helix</keyword>
<gene>
    <name evidence="2" type="ORF">LS41612_10415</name>
    <name evidence="3" type="ORF">NCTC10338_02649</name>
</gene>
<dbReference type="EMBL" id="UFSZ01000001">
    <property type="protein sequence ID" value="SUV17546.1"/>
    <property type="molecule type" value="Genomic_DNA"/>
</dbReference>
<dbReference type="AlphaFoldDB" id="A0A2S0JZT9"/>
<dbReference type="Proteomes" id="UP000255295">
    <property type="component" value="Unassembled WGS sequence"/>
</dbReference>
<name>A0A2S0JZT9_LYSSH</name>
<evidence type="ECO:0000313" key="4">
    <source>
        <dbReference type="Proteomes" id="UP000238825"/>
    </source>
</evidence>
<evidence type="ECO:0000313" key="5">
    <source>
        <dbReference type="Proteomes" id="UP000255295"/>
    </source>
</evidence>
<evidence type="ECO:0000313" key="2">
    <source>
        <dbReference type="EMBL" id="AVK96652.1"/>
    </source>
</evidence>
<evidence type="ECO:0000256" key="1">
    <source>
        <dbReference type="SAM" id="Phobius"/>
    </source>
</evidence>
<feature type="transmembrane region" description="Helical" evidence="1">
    <location>
        <begin position="67"/>
        <end position="92"/>
    </location>
</feature>
<dbReference type="RefSeq" id="WP_024364912.1">
    <property type="nucleotide sequence ID" value="NZ_BJNS01000048.1"/>
</dbReference>
<sequence>MNSLFNILLSALIGFVYLKIMSLVFKKSVMYMKEKSRDFLVQILPGWLLIMLSSGWIYWYAPPYLTYYYIMQTIMYTAMVVCIMALFLLLVVKPISINKYNRIVVFIKKDFNRNES</sequence>
<proteinExistence type="predicted"/>
<dbReference type="Proteomes" id="UP000238825">
    <property type="component" value="Chromosome"/>
</dbReference>
<accession>A0A2S0JZT9</accession>
<reference evidence="2 4" key="1">
    <citation type="submission" date="2017-03" db="EMBL/GenBank/DDBJ databases">
        <title>The whole genome sequencing and assembly of Lysinibacillus sphaericus DSM 28T strain.</title>
        <authorList>
            <person name="Lee Y.-J."/>
            <person name="Yi H."/>
            <person name="Bahn Y.-S."/>
            <person name="Kim J.F."/>
            <person name="Lee D.-W."/>
        </authorList>
    </citation>
    <scope>NUCLEOTIDE SEQUENCE [LARGE SCALE GENOMIC DNA]</scope>
    <source>
        <strain evidence="2 4">DSM 28</strain>
    </source>
</reference>
<feature type="transmembrane region" description="Helical" evidence="1">
    <location>
        <begin position="37"/>
        <end position="61"/>
    </location>
</feature>
<feature type="transmembrane region" description="Helical" evidence="1">
    <location>
        <begin position="6"/>
        <end position="25"/>
    </location>
</feature>
<organism evidence="2 4">
    <name type="scientific">Lysinibacillus sphaericus</name>
    <name type="common">Bacillus sphaericus</name>
    <dbReference type="NCBI Taxonomy" id="1421"/>
    <lineage>
        <taxon>Bacteria</taxon>
        <taxon>Bacillati</taxon>
        <taxon>Bacillota</taxon>
        <taxon>Bacilli</taxon>
        <taxon>Bacillales</taxon>
        <taxon>Bacillaceae</taxon>
        <taxon>Lysinibacillus</taxon>
    </lineage>
</organism>
<protein>
    <submittedName>
        <fullName evidence="2">Uncharacterized protein</fullName>
    </submittedName>
</protein>
<dbReference type="GeneID" id="48276615"/>
<evidence type="ECO:0000313" key="3">
    <source>
        <dbReference type="EMBL" id="SUV17546.1"/>
    </source>
</evidence>